<dbReference type="GO" id="GO:0003978">
    <property type="term" value="F:UDP-glucose 4-epimerase activity"/>
    <property type="evidence" value="ECO:0007669"/>
    <property type="project" value="UniProtKB-EC"/>
</dbReference>
<comment type="similarity">
    <text evidence="2">Belongs to the polysaccharide synthase family.</text>
</comment>
<comment type="catalytic activity">
    <reaction evidence="1">
        <text>UDP-alpha-D-glucose = UDP-alpha-D-galactose</text>
        <dbReference type="Rhea" id="RHEA:22168"/>
        <dbReference type="ChEBI" id="CHEBI:58885"/>
        <dbReference type="ChEBI" id="CHEBI:66914"/>
        <dbReference type="EC" id="5.1.3.2"/>
    </reaction>
</comment>
<dbReference type="EMBL" id="MGFK01000013">
    <property type="protein sequence ID" value="OGM04434.1"/>
    <property type="molecule type" value="Genomic_DNA"/>
</dbReference>
<gene>
    <name evidence="11" type="ORF">A2112_01120</name>
</gene>
<reference evidence="11 12" key="1">
    <citation type="journal article" date="2016" name="Nat. Commun.">
        <title>Thousands of microbial genomes shed light on interconnected biogeochemical processes in an aquifer system.</title>
        <authorList>
            <person name="Anantharaman K."/>
            <person name="Brown C.T."/>
            <person name="Hug L.A."/>
            <person name="Sharon I."/>
            <person name="Castelle C.J."/>
            <person name="Probst A.J."/>
            <person name="Thomas B.C."/>
            <person name="Singh A."/>
            <person name="Wilkins M.J."/>
            <person name="Karaoz U."/>
            <person name="Brodie E.L."/>
            <person name="Williams K.H."/>
            <person name="Hubbard S.S."/>
            <person name="Banfield J.F."/>
        </authorList>
    </citation>
    <scope>NUCLEOTIDE SEQUENCE [LARGE SCALE GENOMIC DNA]</scope>
</reference>
<dbReference type="Pfam" id="PF02719">
    <property type="entry name" value="Polysacc_synt_2"/>
    <property type="match status" value="1"/>
</dbReference>
<evidence type="ECO:0000256" key="6">
    <source>
        <dbReference type="ARBA" id="ARBA00023235"/>
    </source>
</evidence>
<dbReference type="GO" id="GO:0009103">
    <property type="term" value="P:lipopolysaccharide biosynthetic process"/>
    <property type="evidence" value="ECO:0007669"/>
    <property type="project" value="UniProtKB-KW"/>
</dbReference>
<proteinExistence type="inferred from homology"/>
<dbReference type="PANTHER" id="PTHR43318:SF2">
    <property type="entry name" value="UDP-N-ACETYLGLUCOSAMINE 4,6-DEHYDRATASE (INVERTING)"/>
    <property type="match status" value="1"/>
</dbReference>
<comment type="caution">
    <text evidence="11">The sequence shown here is derived from an EMBL/GenBank/DDBJ whole genome shotgun (WGS) entry which is preliminary data.</text>
</comment>
<organism evidence="11 12">
    <name type="scientific">Candidatus Woesebacteria bacterium GWA1_42_12</name>
    <dbReference type="NCBI Taxonomy" id="1802472"/>
    <lineage>
        <taxon>Bacteria</taxon>
        <taxon>Candidatus Woeseibacteriota</taxon>
    </lineage>
</organism>
<evidence type="ECO:0000256" key="1">
    <source>
        <dbReference type="ARBA" id="ARBA00000083"/>
    </source>
</evidence>
<dbReference type="InterPro" id="IPR051203">
    <property type="entry name" value="Polysaccharide_Synthase-Rel"/>
</dbReference>
<dbReference type="PANTHER" id="PTHR43318">
    <property type="entry name" value="UDP-N-ACETYLGLUCOSAMINE 4,6-DEHYDRATASE"/>
    <property type="match status" value="1"/>
</dbReference>
<dbReference type="InterPro" id="IPR013692">
    <property type="entry name" value="CapD_C"/>
</dbReference>
<evidence type="ECO:0000256" key="2">
    <source>
        <dbReference type="ARBA" id="ARBA00007430"/>
    </source>
</evidence>
<protein>
    <recommendedName>
        <fullName evidence="4">UDP-glucose 4-epimerase</fullName>
        <ecNumber evidence="3">5.1.3.2</ecNumber>
    </recommendedName>
    <alternativeName>
        <fullName evidence="8">Galactowaldenase</fullName>
    </alternativeName>
    <alternativeName>
        <fullName evidence="7">UDP-galactose 4-epimerase</fullName>
    </alternativeName>
</protein>
<dbReference type="AlphaFoldDB" id="A0A1F7WNL1"/>
<evidence type="ECO:0000313" key="12">
    <source>
        <dbReference type="Proteomes" id="UP000177091"/>
    </source>
</evidence>
<keyword evidence="5" id="KW-0448">Lipopolysaccharide biosynthesis</keyword>
<dbReference type="Gene3D" id="3.40.50.720">
    <property type="entry name" value="NAD(P)-binding Rossmann-like Domain"/>
    <property type="match status" value="1"/>
</dbReference>
<sequence length="340" mass="38209">MKHLKGKTILITGGTGSFGNTLTDKLLPIGPKKIIIFSRDEKKQEDMRNQYQSSLLRFVIGDVRDKEAVERAVEGVDYIFHAAALKQVPACEFFPLEAVKTNVLGASNVISLAIKHEVKRLVVLSTDKAVYPINAMGMTKALMEKVMIASSKNINTLLCGVRYGNVMYSRGSVLPYFVSQIHAGEKLRITHPGMTRFLLTLGDAIDLVLYAFAKGERGYMYIRKSPACTIETLAKAMCKIFNFKKGYVEVGIRPGEKLHETLVSSGETQRAFDLENYFAVPPESQGLDYNRYLPSDKKKHIEIPTPFTSENTRRLDVAQTVDLLLTVPKIREERKKWLTK</sequence>
<evidence type="ECO:0000256" key="7">
    <source>
        <dbReference type="ARBA" id="ARBA00031367"/>
    </source>
</evidence>
<evidence type="ECO:0000313" key="11">
    <source>
        <dbReference type="EMBL" id="OGM04434.1"/>
    </source>
</evidence>
<feature type="domain" description="Polysaccharide biosynthesis protein CapD-like" evidence="9">
    <location>
        <begin position="9"/>
        <end position="280"/>
    </location>
</feature>
<evidence type="ECO:0000256" key="3">
    <source>
        <dbReference type="ARBA" id="ARBA00013189"/>
    </source>
</evidence>
<dbReference type="EC" id="5.1.3.2" evidence="3"/>
<dbReference type="Proteomes" id="UP000177091">
    <property type="component" value="Unassembled WGS sequence"/>
</dbReference>
<evidence type="ECO:0000256" key="4">
    <source>
        <dbReference type="ARBA" id="ARBA00018569"/>
    </source>
</evidence>
<evidence type="ECO:0000259" key="10">
    <source>
        <dbReference type="Pfam" id="PF08485"/>
    </source>
</evidence>
<dbReference type="InterPro" id="IPR003869">
    <property type="entry name" value="Polysac_CapD-like"/>
</dbReference>
<evidence type="ECO:0000256" key="8">
    <source>
        <dbReference type="ARBA" id="ARBA00033067"/>
    </source>
</evidence>
<dbReference type="InterPro" id="IPR036291">
    <property type="entry name" value="NAD(P)-bd_dom_sf"/>
</dbReference>
<dbReference type="Pfam" id="PF08485">
    <property type="entry name" value="Polysacc_syn_2C"/>
    <property type="match status" value="1"/>
</dbReference>
<dbReference type="SUPFAM" id="SSF51735">
    <property type="entry name" value="NAD(P)-binding Rossmann-fold domains"/>
    <property type="match status" value="1"/>
</dbReference>
<evidence type="ECO:0000256" key="5">
    <source>
        <dbReference type="ARBA" id="ARBA00022985"/>
    </source>
</evidence>
<dbReference type="CDD" id="cd05237">
    <property type="entry name" value="UDP_invert_4-6DH_SDR_e"/>
    <property type="match status" value="1"/>
</dbReference>
<evidence type="ECO:0000259" key="9">
    <source>
        <dbReference type="Pfam" id="PF02719"/>
    </source>
</evidence>
<name>A0A1F7WNL1_9BACT</name>
<keyword evidence="6" id="KW-0413">Isomerase</keyword>
<feature type="domain" description="UDP-glucose 4-epimerase CapD C-terminal" evidence="10">
    <location>
        <begin position="286"/>
        <end position="331"/>
    </location>
</feature>
<accession>A0A1F7WNL1</accession>